<evidence type="ECO:0000313" key="1">
    <source>
        <dbReference type="EnsemblPlants" id="KQL15550"/>
    </source>
</evidence>
<dbReference type="AlphaFoldDB" id="K3ZG53"/>
<reference evidence="1" key="2">
    <citation type="submission" date="2018-08" db="UniProtKB">
        <authorList>
            <consortium name="EnsemblPlants"/>
        </authorList>
    </citation>
    <scope>IDENTIFICATION</scope>
    <source>
        <strain evidence="1">Yugu1</strain>
    </source>
</reference>
<protein>
    <submittedName>
        <fullName evidence="1">Uncharacterized protein</fullName>
    </submittedName>
</protein>
<dbReference type="HOGENOM" id="CLU_2798775_0_0_1"/>
<dbReference type="InParanoid" id="K3ZG53"/>
<name>K3ZG53_SETIT</name>
<organism evidence="1 2">
    <name type="scientific">Setaria italica</name>
    <name type="common">Foxtail millet</name>
    <name type="synonym">Panicum italicum</name>
    <dbReference type="NCBI Taxonomy" id="4555"/>
    <lineage>
        <taxon>Eukaryota</taxon>
        <taxon>Viridiplantae</taxon>
        <taxon>Streptophyta</taxon>
        <taxon>Embryophyta</taxon>
        <taxon>Tracheophyta</taxon>
        <taxon>Spermatophyta</taxon>
        <taxon>Magnoliopsida</taxon>
        <taxon>Liliopsida</taxon>
        <taxon>Poales</taxon>
        <taxon>Poaceae</taxon>
        <taxon>PACMAD clade</taxon>
        <taxon>Panicoideae</taxon>
        <taxon>Panicodae</taxon>
        <taxon>Paniceae</taxon>
        <taxon>Cenchrinae</taxon>
        <taxon>Setaria</taxon>
    </lineage>
</organism>
<dbReference type="Proteomes" id="UP000004995">
    <property type="component" value="Unassembled WGS sequence"/>
</dbReference>
<evidence type="ECO:0000313" key="2">
    <source>
        <dbReference type="Proteomes" id="UP000004995"/>
    </source>
</evidence>
<dbReference type="EMBL" id="AGNK02001731">
    <property type="status" value="NOT_ANNOTATED_CDS"/>
    <property type="molecule type" value="Genomic_DNA"/>
</dbReference>
<keyword evidence="2" id="KW-1185">Reference proteome</keyword>
<dbReference type="EnsemblPlants" id="KQL15550">
    <property type="protein sequence ID" value="KQL15550"/>
    <property type="gene ID" value="SETIT_025555mg"/>
</dbReference>
<sequence length="68" mass="7486">MREAHKKKQIVGWSIIAHNKSTVTLAQAMDTSWLSFLCRYGTERGTVVLVPCTYASVTCSTNVSHPSS</sequence>
<proteinExistence type="predicted"/>
<accession>K3ZG53</accession>
<dbReference type="Gramene" id="KQL15550">
    <property type="protein sequence ID" value="KQL15550"/>
    <property type="gene ID" value="SETIT_025555mg"/>
</dbReference>
<reference evidence="2" key="1">
    <citation type="journal article" date="2012" name="Nat. Biotechnol.">
        <title>Reference genome sequence of the model plant Setaria.</title>
        <authorList>
            <person name="Bennetzen J.L."/>
            <person name="Schmutz J."/>
            <person name="Wang H."/>
            <person name="Percifield R."/>
            <person name="Hawkins J."/>
            <person name="Pontaroli A.C."/>
            <person name="Estep M."/>
            <person name="Feng L."/>
            <person name="Vaughn J.N."/>
            <person name="Grimwood J."/>
            <person name="Jenkins J."/>
            <person name="Barry K."/>
            <person name="Lindquist E."/>
            <person name="Hellsten U."/>
            <person name="Deshpande S."/>
            <person name="Wang X."/>
            <person name="Wu X."/>
            <person name="Mitros T."/>
            <person name="Triplett J."/>
            <person name="Yang X."/>
            <person name="Ye C.Y."/>
            <person name="Mauro-Herrera M."/>
            <person name="Wang L."/>
            <person name="Li P."/>
            <person name="Sharma M."/>
            <person name="Sharma R."/>
            <person name="Ronald P.C."/>
            <person name="Panaud O."/>
            <person name="Kellogg E.A."/>
            <person name="Brutnell T.P."/>
            <person name="Doust A.N."/>
            <person name="Tuskan G.A."/>
            <person name="Rokhsar D."/>
            <person name="Devos K.M."/>
        </authorList>
    </citation>
    <scope>NUCLEOTIDE SEQUENCE [LARGE SCALE GENOMIC DNA]</scope>
    <source>
        <strain evidence="2">cv. Yugu1</strain>
    </source>
</reference>